<dbReference type="InterPro" id="IPR008886">
    <property type="entry name" value="UPF0227/Esterase_YqiA"/>
</dbReference>
<keyword evidence="2" id="KW-1185">Reference proteome</keyword>
<accession>A0A285P125</accession>
<gene>
    <name evidence="1" type="ORF">SAMN06265353_1367</name>
</gene>
<evidence type="ECO:0000313" key="2">
    <source>
        <dbReference type="Proteomes" id="UP000218627"/>
    </source>
</evidence>
<dbReference type="AlphaFoldDB" id="A0A285P125"/>
<dbReference type="InterPro" id="IPR029058">
    <property type="entry name" value="AB_hydrolase_fold"/>
</dbReference>
<dbReference type="EMBL" id="OBEN01000008">
    <property type="protein sequence ID" value="SNZ15432.1"/>
    <property type="molecule type" value="Genomic_DNA"/>
</dbReference>
<dbReference type="RefSeq" id="WP_096602714.1">
    <property type="nucleotide sequence ID" value="NZ_OBEN01000008.1"/>
</dbReference>
<organism evidence="1 2">
    <name type="scientific">Hydrogenobacter hydrogenophilus</name>
    <dbReference type="NCBI Taxonomy" id="35835"/>
    <lineage>
        <taxon>Bacteria</taxon>
        <taxon>Pseudomonadati</taxon>
        <taxon>Aquificota</taxon>
        <taxon>Aquificia</taxon>
        <taxon>Aquificales</taxon>
        <taxon>Aquificaceae</taxon>
        <taxon>Hydrogenobacter</taxon>
    </lineage>
</organism>
<dbReference type="OrthoDB" id="128799at2"/>
<dbReference type="Proteomes" id="UP000218627">
    <property type="component" value="Unassembled WGS sequence"/>
</dbReference>
<proteinExistence type="predicted"/>
<dbReference type="Gene3D" id="3.40.50.1820">
    <property type="entry name" value="alpha/beta hydrolase"/>
    <property type="match status" value="1"/>
</dbReference>
<dbReference type="Pfam" id="PF05728">
    <property type="entry name" value="UPF0227"/>
    <property type="match status" value="1"/>
</dbReference>
<sequence>MFVYEKISSERLILHLHGFASNTKNSKVSMLTDYIYKSGKFSLFCMDMDYHTTTTSKVLEVLDTLLKGFKESYKKILLSGSSHGAYIILNYIRFYGGELISSALLFAPSYSTLQLTLAQEGIEKCQRWLKGEEELVINECETGLHLTIHRDFAKDILEKGYEIISDGCVHFPQEPPIPILIVHGTQDKVVPVEHSRTFVEKVKVKKYIEVEDDHRLSKSFVKLLYEDRVFEIFD</sequence>
<evidence type="ECO:0008006" key="3">
    <source>
        <dbReference type="Google" id="ProtNLM"/>
    </source>
</evidence>
<protein>
    <recommendedName>
        <fullName evidence="3">Serine aminopeptidase S33 domain-containing protein</fullName>
    </recommendedName>
</protein>
<evidence type="ECO:0000313" key="1">
    <source>
        <dbReference type="EMBL" id="SNZ15432.1"/>
    </source>
</evidence>
<reference evidence="2" key="1">
    <citation type="submission" date="2017-09" db="EMBL/GenBank/DDBJ databases">
        <authorList>
            <person name="Varghese N."/>
            <person name="Submissions S."/>
        </authorList>
    </citation>
    <scope>NUCLEOTIDE SEQUENCE [LARGE SCALE GENOMIC DNA]</scope>
    <source>
        <strain evidence="2">DSM 2913</strain>
    </source>
</reference>
<name>A0A285P125_9AQUI</name>
<dbReference type="SUPFAM" id="SSF53474">
    <property type="entry name" value="alpha/beta-Hydrolases"/>
    <property type="match status" value="1"/>
</dbReference>